<dbReference type="GO" id="GO:0016787">
    <property type="term" value="F:hydrolase activity"/>
    <property type="evidence" value="ECO:0007669"/>
    <property type="project" value="UniProtKB-KW"/>
</dbReference>
<sequence length="173" mass="20099">MSDSLKYPIGKFTVPTNVTRENLNIWIEDIERMPTQLEQVITTLSESQLNCSYRPGGWTVHQIVHHIADSHMNSFIRFKLALTEELPTIKPYDETIWANLADVQKTSLLVSLELLKALHVRWTSLLKTMSDADFQRCFYHPELKKTISLAENLALYSWHGKHHIEHIKLVLVH</sequence>
<gene>
    <name evidence="2" type="ORF">A9C19_18755</name>
</gene>
<dbReference type="Gene3D" id="1.20.120.450">
    <property type="entry name" value="dinb family like domain"/>
    <property type="match status" value="1"/>
</dbReference>
<dbReference type="InterPro" id="IPR034660">
    <property type="entry name" value="DinB/YfiT-like"/>
</dbReference>
<reference evidence="2 3" key="1">
    <citation type="journal article" date="2016" name="Sci. Rep.">
        <title>Complete genome sequence and transcriptomic analysis of a novel marine strain Bacillus weihaiensis reveals the mechanism of brown algae degradation.</title>
        <authorList>
            <person name="Zhu Y."/>
            <person name="Chen P."/>
            <person name="Bao Y."/>
            <person name="Men Y."/>
            <person name="Zeng Y."/>
            <person name="Yang J."/>
            <person name="Sun J."/>
            <person name="Sun Y."/>
        </authorList>
    </citation>
    <scope>NUCLEOTIDE SEQUENCE [LARGE SCALE GENOMIC DNA]</scope>
    <source>
        <strain evidence="2 3">Alg07</strain>
    </source>
</reference>
<dbReference type="EMBL" id="CP016020">
    <property type="protein sequence ID" value="APH06587.1"/>
    <property type="molecule type" value="Genomic_DNA"/>
</dbReference>
<dbReference type="Pfam" id="PF12867">
    <property type="entry name" value="DinB_2"/>
    <property type="match status" value="1"/>
</dbReference>
<dbReference type="OrthoDB" id="9796039at2"/>
<evidence type="ECO:0000313" key="2">
    <source>
        <dbReference type="EMBL" id="APH06587.1"/>
    </source>
</evidence>
<evidence type="ECO:0000259" key="1">
    <source>
        <dbReference type="Pfam" id="PF12867"/>
    </source>
</evidence>
<dbReference type="NCBIfam" id="NF009807">
    <property type="entry name" value="PRK13291.1"/>
    <property type="match status" value="1"/>
</dbReference>
<keyword evidence="2" id="KW-0378">Hydrolase</keyword>
<dbReference type="RefSeq" id="WP_072581388.1">
    <property type="nucleotide sequence ID" value="NZ_CP016020.1"/>
</dbReference>
<feature type="domain" description="DinB-like" evidence="1">
    <location>
        <begin position="30"/>
        <end position="167"/>
    </location>
</feature>
<dbReference type="InterPro" id="IPR024775">
    <property type="entry name" value="DinB-like"/>
</dbReference>
<dbReference type="AlphaFoldDB" id="A0A1L3MW72"/>
<proteinExistence type="predicted"/>
<keyword evidence="3" id="KW-1185">Reference proteome</keyword>
<name>A0A1L3MW72_9BACI</name>
<accession>A0A1L3MW72</accession>
<dbReference type="STRING" id="1547283.A9C19_18755"/>
<dbReference type="Proteomes" id="UP000181936">
    <property type="component" value="Chromosome"/>
</dbReference>
<dbReference type="KEGG" id="bwh:A9C19_18755"/>
<organism evidence="2 3">
    <name type="scientific">Bacillus weihaiensis</name>
    <dbReference type="NCBI Taxonomy" id="1547283"/>
    <lineage>
        <taxon>Bacteria</taxon>
        <taxon>Bacillati</taxon>
        <taxon>Bacillota</taxon>
        <taxon>Bacilli</taxon>
        <taxon>Bacillales</taxon>
        <taxon>Bacillaceae</taxon>
        <taxon>Bacillus</taxon>
    </lineage>
</organism>
<evidence type="ECO:0000313" key="3">
    <source>
        <dbReference type="Proteomes" id="UP000181936"/>
    </source>
</evidence>
<protein>
    <submittedName>
        <fullName evidence="2">Metal-dependent hydrolase</fullName>
    </submittedName>
</protein>
<dbReference type="SUPFAM" id="SSF109854">
    <property type="entry name" value="DinB/YfiT-like putative metalloenzymes"/>
    <property type="match status" value="1"/>
</dbReference>